<accession>A0A6F8XV98</accession>
<dbReference type="PROSITE" id="PS51257">
    <property type="entry name" value="PROKAR_LIPOPROTEIN"/>
    <property type="match status" value="1"/>
</dbReference>
<dbReference type="Gene3D" id="3.30.70.3040">
    <property type="match status" value="1"/>
</dbReference>
<sequence>MRKILLVLFAALAGAMACSTARGEEFDTKEKPRITVFLDSDSTREQRDAVEAAIRAQVGFDTVEYESPEEAYAQYKSLMEDDPAFDASVRPEKMPHSFRFTTTDLEAMPFR</sequence>
<keyword evidence="1" id="KW-0732">Signal</keyword>
<dbReference type="KEGG" id="pfla:Pflav_041500"/>
<dbReference type="Proteomes" id="UP000502508">
    <property type="component" value="Chromosome"/>
</dbReference>
<keyword evidence="4" id="KW-1185">Reference proteome</keyword>
<feature type="domain" description="FtsX extracellular" evidence="2">
    <location>
        <begin position="33"/>
        <end position="108"/>
    </location>
</feature>
<organism evidence="3 4">
    <name type="scientific">Phytohabitans flavus</name>
    <dbReference type="NCBI Taxonomy" id="1076124"/>
    <lineage>
        <taxon>Bacteria</taxon>
        <taxon>Bacillati</taxon>
        <taxon>Actinomycetota</taxon>
        <taxon>Actinomycetes</taxon>
        <taxon>Micromonosporales</taxon>
        <taxon>Micromonosporaceae</taxon>
    </lineage>
</organism>
<reference evidence="3 4" key="2">
    <citation type="submission" date="2020-03" db="EMBL/GenBank/DDBJ databases">
        <authorList>
            <person name="Ichikawa N."/>
            <person name="Kimura A."/>
            <person name="Kitahashi Y."/>
            <person name="Uohara A."/>
        </authorList>
    </citation>
    <scope>NUCLEOTIDE SEQUENCE [LARGE SCALE GENOMIC DNA]</scope>
    <source>
        <strain evidence="3 4">NBRC 107702</strain>
    </source>
</reference>
<evidence type="ECO:0000259" key="2">
    <source>
        <dbReference type="Pfam" id="PF18075"/>
    </source>
</evidence>
<dbReference type="RefSeq" id="WP_173037450.1">
    <property type="nucleotide sequence ID" value="NZ_AP022870.1"/>
</dbReference>
<proteinExistence type="predicted"/>
<feature type="signal peptide" evidence="1">
    <location>
        <begin position="1"/>
        <end position="23"/>
    </location>
</feature>
<name>A0A6F8XV98_9ACTN</name>
<dbReference type="AlphaFoldDB" id="A0A6F8XV98"/>
<protein>
    <recommendedName>
        <fullName evidence="2">FtsX extracellular domain-containing protein</fullName>
    </recommendedName>
</protein>
<gene>
    <name evidence="3" type="ORF">Pflav_041500</name>
</gene>
<evidence type="ECO:0000256" key="1">
    <source>
        <dbReference type="SAM" id="SignalP"/>
    </source>
</evidence>
<dbReference type="EMBL" id="AP022870">
    <property type="protein sequence ID" value="BCB77740.1"/>
    <property type="molecule type" value="Genomic_DNA"/>
</dbReference>
<dbReference type="Pfam" id="PF18075">
    <property type="entry name" value="FtsX_ECD"/>
    <property type="match status" value="1"/>
</dbReference>
<evidence type="ECO:0000313" key="4">
    <source>
        <dbReference type="Proteomes" id="UP000502508"/>
    </source>
</evidence>
<reference evidence="3 4" key="1">
    <citation type="submission" date="2020-03" db="EMBL/GenBank/DDBJ databases">
        <title>Whole genome shotgun sequence of Phytohabitans flavus NBRC 107702.</title>
        <authorList>
            <person name="Komaki H."/>
            <person name="Tamura T."/>
        </authorList>
    </citation>
    <scope>NUCLEOTIDE SEQUENCE [LARGE SCALE GENOMIC DNA]</scope>
    <source>
        <strain evidence="3 4">NBRC 107702</strain>
    </source>
</reference>
<feature type="chain" id="PRO_5026204823" description="FtsX extracellular domain-containing protein" evidence="1">
    <location>
        <begin position="24"/>
        <end position="111"/>
    </location>
</feature>
<dbReference type="InterPro" id="IPR040690">
    <property type="entry name" value="FtsX_ECD"/>
</dbReference>
<evidence type="ECO:0000313" key="3">
    <source>
        <dbReference type="EMBL" id="BCB77740.1"/>
    </source>
</evidence>